<proteinExistence type="predicted"/>
<gene>
    <name evidence="3" type="ORF">KTO63_04035</name>
</gene>
<keyword evidence="1" id="KW-0238">DNA-binding</keyword>
<evidence type="ECO:0000313" key="4">
    <source>
        <dbReference type="Proteomes" id="UP000812270"/>
    </source>
</evidence>
<name>A0A9E2S5T6_9BACT</name>
<dbReference type="PANTHER" id="PTHR46797">
    <property type="entry name" value="HTH-TYPE TRANSCRIPTIONAL REGULATOR"/>
    <property type="match status" value="1"/>
</dbReference>
<keyword evidence="4" id="KW-1185">Reference proteome</keyword>
<dbReference type="RefSeq" id="WP_217789864.1">
    <property type="nucleotide sequence ID" value="NZ_JAHSPG010000002.1"/>
</dbReference>
<evidence type="ECO:0000259" key="2">
    <source>
        <dbReference type="PROSITE" id="PS50943"/>
    </source>
</evidence>
<dbReference type="CDD" id="cd00093">
    <property type="entry name" value="HTH_XRE"/>
    <property type="match status" value="1"/>
</dbReference>
<dbReference type="InterPro" id="IPR001387">
    <property type="entry name" value="Cro/C1-type_HTH"/>
</dbReference>
<reference evidence="3" key="1">
    <citation type="submission" date="2021-06" db="EMBL/GenBank/DDBJ databases">
        <authorList>
            <person name="Huq M.A."/>
        </authorList>
    </citation>
    <scope>NUCLEOTIDE SEQUENCE</scope>
    <source>
        <strain evidence="3">MAH-26</strain>
    </source>
</reference>
<dbReference type="PROSITE" id="PS50943">
    <property type="entry name" value="HTH_CROC1"/>
    <property type="match status" value="1"/>
</dbReference>
<evidence type="ECO:0000256" key="1">
    <source>
        <dbReference type="ARBA" id="ARBA00023125"/>
    </source>
</evidence>
<accession>A0A9E2S5T6</accession>
<sequence>MKALGKRIKDLRNVQGFSQEDLAYEADIPLSQVGRIERGEINPTISTLAAIATALRVELKEIFNFKY</sequence>
<protein>
    <submittedName>
        <fullName evidence="3">Helix-turn-helix domain-containing protein</fullName>
    </submittedName>
</protein>
<dbReference type="Pfam" id="PF01381">
    <property type="entry name" value="HTH_3"/>
    <property type="match status" value="1"/>
</dbReference>
<comment type="caution">
    <text evidence="3">The sequence shown here is derived from an EMBL/GenBank/DDBJ whole genome shotgun (WGS) entry which is preliminary data.</text>
</comment>
<evidence type="ECO:0000313" key="3">
    <source>
        <dbReference type="EMBL" id="MBV4356306.1"/>
    </source>
</evidence>
<dbReference type="AlphaFoldDB" id="A0A9E2S5T6"/>
<organism evidence="3 4">
    <name type="scientific">Pinibacter aurantiacus</name>
    <dbReference type="NCBI Taxonomy" id="2851599"/>
    <lineage>
        <taxon>Bacteria</taxon>
        <taxon>Pseudomonadati</taxon>
        <taxon>Bacteroidota</taxon>
        <taxon>Chitinophagia</taxon>
        <taxon>Chitinophagales</taxon>
        <taxon>Chitinophagaceae</taxon>
        <taxon>Pinibacter</taxon>
    </lineage>
</organism>
<dbReference type="PANTHER" id="PTHR46797:SF1">
    <property type="entry name" value="METHYLPHOSPHONATE SYNTHASE"/>
    <property type="match status" value="1"/>
</dbReference>
<dbReference type="EMBL" id="JAHSPG010000002">
    <property type="protein sequence ID" value="MBV4356306.1"/>
    <property type="molecule type" value="Genomic_DNA"/>
</dbReference>
<dbReference type="GO" id="GO:0003700">
    <property type="term" value="F:DNA-binding transcription factor activity"/>
    <property type="evidence" value="ECO:0007669"/>
    <property type="project" value="TreeGrafter"/>
</dbReference>
<dbReference type="InterPro" id="IPR050807">
    <property type="entry name" value="TransReg_Diox_bact_type"/>
</dbReference>
<dbReference type="GO" id="GO:0005829">
    <property type="term" value="C:cytosol"/>
    <property type="evidence" value="ECO:0007669"/>
    <property type="project" value="TreeGrafter"/>
</dbReference>
<dbReference type="SMART" id="SM00530">
    <property type="entry name" value="HTH_XRE"/>
    <property type="match status" value="1"/>
</dbReference>
<dbReference type="Proteomes" id="UP000812270">
    <property type="component" value="Unassembled WGS sequence"/>
</dbReference>
<dbReference type="GO" id="GO:0003677">
    <property type="term" value="F:DNA binding"/>
    <property type="evidence" value="ECO:0007669"/>
    <property type="project" value="UniProtKB-KW"/>
</dbReference>
<feature type="domain" description="HTH cro/C1-type" evidence="2">
    <location>
        <begin position="8"/>
        <end position="62"/>
    </location>
</feature>